<evidence type="ECO:0000259" key="4">
    <source>
        <dbReference type="PROSITE" id="PS50280"/>
    </source>
</evidence>
<dbReference type="InterPro" id="IPR001214">
    <property type="entry name" value="SET_dom"/>
</dbReference>
<evidence type="ECO:0000313" key="5">
    <source>
        <dbReference type="EMBL" id="KAI5083702.1"/>
    </source>
</evidence>
<reference evidence="5" key="1">
    <citation type="submission" date="2021-01" db="EMBL/GenBank/DDBJ databases">
        <title>Adiantum capillus-veneris genome.</title>
        <authorList>
            <person name="Fang Y."/>
            <person name="Liao Q."/>
        </authorList>
    </citation>
    <scope>NUCLEOTIDE SEQUENCE</scope>
    <source>
        <strain evidence="5">H3</strain>
        <tissue evidence="5">Leaf</tissue>
    </source>
</reference>
<dbReference type="InterPro" id="IPR046341">
    <property type="entry name" value="SET_dom_sf"/>
</dbReference>
<keyword evidence="6" id="KW-1185">Reference proteome</keyword>
<dbReference type="InterPro" id="IPR050600">
    <property type="entry name" value="SETD3_SETD6_MTase"/>
</dbReference>
<keyword evidence="1" id="KW-0489">Methyltransferase</keyword>
<protein>
    <recommendedName>
        <fullName evidence="4">SET domain-containing protein</fullName>
    </recommendedName>
</protein>
<proteinExistence type="predicted"/>
<accession>A0A9D4VCH0</accession>
<dbReference type="AlphaFoldDB" id="A0A9D4VCH0"/>
<dbReference type="SUPFAM" id="SSF82199">
    <property type="entry name" value="SET domain"/>
    <property type="match status" value="1"/>
</dbReference>
<evidence type="ECO:0000256" key="2">
    <source>
        <dbReference type="ARBA" id="ARBA00022679"/>
    </source>
</evidence>
<feature type="domain" description="SET" evidence="4">
    <location>
        <begin position="33"/>
        <end position="153"/>
    </location>
</feature>
<organism evidence="5 6">
    <name type="scientific">Adiantum capillus-veneris</name>
    <name type="common">Maidenhair fern</name>
    <dbReference type="NCBI Taxonomy" id="13818"/>
    <lineage>
        <taxon>Eukaryota</taxon>
        <taxon>Viridiplantae</taxon>
        <taxon>Streptophyta</taxon>
        <taxon>Embryophyta</taxon>
        <taxon>Tracheophyta</taxon>
        <taxon>Polypodiopsida</taxon>
        <taxon>Polypodiidae</taxon>
        <taxon>Polypodiales</taxon>
        <taxon>Pteridineae</taxon>
        <taxon>Pteridaceae</taxon>
        <taxon>Vittarioideae</taxon>
        <taxon>Adiantum</taxon>
    </lineage>
</organism>
<evidence type="ECO:0000313" key="6">
    <source>
        <dbReference type="Proteomes" id="UP000886520"/>
    </source>
</evidence>
<dbReference type="Pfam" id="PF09273">
    <property type="entry name" value="Rubis-subs-bind"/>
    <property type="match status" value="1"/>
</dbReference>
<keyword evidence="3" id="KW-0949">S-adenosyl-L-methionine</keyword>
<keyword evidence="2" id="KW-0808">Transferase</keyword>
<dbReference type="Gene3D" id="3.90.1420.10">
    <property type="entry name" value="Rubisco LSMT, substrate-binding domain"/>
    <property type="match status" value="1"/>
</dbReference>
<dbReference type="EMBL" id="JABFUD020000002">
    <property type="protein sequence ID" value="KAI5083702.1"/>
    <property type="molecule type" value="Genomic_DNA"/>
</dbReference>
<gene>
    <name evidence="5" type="ORF">GOP47_0003445</name>
</gene>
<sequence>MERAQRGSFWWPYISNLPQRFNIPVFFTGSEIANLQYAPVIHQVKKRCRALLDLAKEVETVLSKLGTDQQPFGGQEVNASSLGWAMAAVSSRAFQMHNSSGSSRVMLPLIDMCNHSFTPNARIIQQEEKGGTSFVVVAEGNLQAGANILLSYGALSNDVLLLDYGFVESQNVHDFVEMRYDKIMVDAARVAARLDGDGYSQLAEWKQSILEQLNFEGVGVSLQVKFGGTNLVDGRLLAALRVLYAQDSDSVKRKGITELQMWSGSPSGYIIESNVLKTLVAMCALLLGHFPTPITEDEGALKSKELTEAGTLVLEYRIAKKKVLVDCMRGLSRKLQSLERDKF</sequence>
<comment type="caution">
    <text evidence="5">The sequence shown here is derived from an EMBL/GenBank/DDBJ whole genome shotgun (WGS) entry which is preliminary data.</text>
</comment>
<dbReference type="PANTHER" id="PTHR13271:SF116">
    <property type="entry name" value="F21J9.27"/>
    <property type="match status" value="1"/>
</dbReference>
<dbReference type="PROSITE" id="PS50280">
    <property type="entry name" value="SET"/>
    <property type="match status" value="1"/>
</dbReference>
<dbReference type="InterPro" id="IPR015353">
    <property type="entry name" value="Rubisco_LSMT_subst-bd"/>
</dbReference>
<dbReference type="CDD" id="cd10527">
    <property type="entry name" value="SET_LSMT"/>
    <property type="match status" value="1"/>
</dbReference>
<dbReference type="SUPFAM" id="SSF81822">
    <property type="entry name" value="RuBisCo LSMT C-terminal, substrate-binding domain"/>
    <property type="match status" value="1"/>
</dbReference>
<dbReference type="GO" id="GO:0016279">
    <property type="term" value="F:protein-lysine N-methyltransferase activity"/>
    <property type="evidence" value="ECO:0007669"/>
    <property type="project" value="TreeGrafter"/>
</dbReference>
<dbReference type="GO" id="GO:0032259">
    <property type="term" value="P:methylation"/>
    <property type="evidence" value="ECO:0007669"/>
    <property type="project" value="UniProtKB-KW"/>
</dbReference>
<evidence type="ECO:0000256" key="3">
    <source>
        <dbReference type="ARBA" id="ARBA00022691"/>
    </source>
</evidence>
<dbReference type="InterPro" id="IPR036464">
    <property type="entry name" value="Rubisco_LSMT_subst-bd_sf"/>
</dbReference>
<dbReference type="Gene3D" id="3.90.1410.10">
    <property type="entry name" value="set domain protein methyltransferase, domain 1"/>
    <property type="match status" value="1"/>
</dbReference>
<evidence type="ECO:0000256" key="1">
    <source>
        <dbReference type="ARBA" id="ARBA00022603"/>
    </source>
</evidence>
<dbReference type="PANTHER" id="PTHR13271">
    <property type="entry name" value="UNCHARACTERIZED PUTATIVE METHYLTRANSFERASE"/>
    <property type="match status" value="1"/>
</dbReference>
<dbReference type="Proteomes" id="UP000886520">
    <property type="component" value="Chromosome 3"/>
</dbReference>
<dbReference type="Pfam" id="PF00856">
    <property type="entry name" value="SET"/>
    <property type="match status" value="1"/>
</dbReference>
<name>A0A9D4VCH0_ADICA</name>